<feature type="signal peptide" evidence="4">
    <location>
        <begin position="1"/>
        <end position="24"/>
    </location>
</feature>
<dbReference type="AlphaFoldDB" id="A0A7K1FEP2"/>
<protein>
    <recommendedName>
        <fullName evidence="5">SsuA/THI5-like domain-containing protein</fullName>
    </recommendedName>
</protein>
<dbReference type="Gene3D" id="3.40.190.10">
    <property type="entry name" value="Periplasmic binding protein-like II"/>
    <property type="match status" value="2"/>
</dbReference>
<comment type="subcellular location">
    <subcellularLocation>
        <location evidence="1">Periplasm</location>
    </subcellularLocation>
</comment>
<proteinExistence type="inferred from homology"/>
<dbReference type="GO" id="GO:0042597">
    <property type="term" value="C:periplasmic space"/>
    <property type="evidence" value="ECO:0007669"/>
    <property type="project" value="UniProtKB-SubCell"/>
</dbReference>
<dbReference type="EMBL" id="WLYK01000001">
    <property type="protein sequence ID" value="MTD12568.1"/>
    <property type="molecule type" value="Genomic_DNA"/>
</dbReference>
<gene>
    <name evidence="6" type="ORF">GIS00_01235</name>
</gene>
<dbReference type="PROSITE" id="PS51257">
    <property type="entry name" value="PROKAR_LIPOPROTEIN"/>
    <property type="match status" value="1"/>
</dbReference>
<dbReference type="Proteomes" id="UP000460221">
    <property type="component" value="Unassembled WGS sequence"/>
</dbReference>
<evidence type="ECO:0000256" key="3">
    <source>
        <dbReference type="ARBA" id="ARBA00022729"/>
    </source>
</evidence>
<accession>A0A7K1FEP2</accession>
<keyword evidence="7" id="KW-1185">Reference proteome</keyword>
<evidence type="ECO:0000313" key="7">
    <source>
        <dbReference type="Proteomes" id="UP000460221"/>
    </source>
</evidence>
<comment type="caution">
    <text evidence="6">The sequence shown here is derived from an EMBL/GenBank/DDBJ whole genome shotgun (WGS) entry which is preliminary data.</text>
</comment>
<sequence>MTHNPHRRIIASAVITAISAALLAGCGSTSSSSGGSEASTAASFTFMVGPGATSPLLQLEEQAKAAGVFSTANWNVSQIASAASGAELASALAGGSADIALQVPNAAFGLMAQGQCLQFLTANNAVVSSLISLPDLPLTHQGEAYPASALDLKGKTVGVVSLGGSQESITNLVLADAGLKPSDVTYVAVGAPQQAALALQNKQVDILYMTPPADVVLGAGNYQTVVDLAGTPDAPGQGAVQSLYATTCEYAEAHPDVIQTFCRGAQEIRDWALDPASKEALMTDMKSALGFTDAQAQETYDRYMTKIWPASVAITPEVWAQQQLWYGKEPPPYDTSVNAGCQQSVAAAGSAPTSATGAQG</sequence>
<evidence type="ECO:0000313" key="6">
    <source>
        <dbReference type="EMBL" id="MTD12568.1"/>
    </source>
</evidence>
<dbReference type="PANTHER" id="PTHR30024">
    <property type="entry name" value="ALIPHATIC SULFONATES-BINDING PROTEIN-RELATED"/>
    <property type="match status" value="1"/>
</dbReference>
<dbReference type="Pfam" id="PF09084">
    <property type="entry name" value="NMT1"/>
    <property type="match status" value="1"/>
</dbReference>
<name>A0A7K1FEP2_9ACTN</name>
<evidence type="ECO:0000256" key="2">
    <source>
        <dbReference type="ARBA" id="ARBA00010742"/>
    </source>
</evidence>
<dbReference type="RefSeq" id="WP_154766612.1">
    <property type="nucleotide sequence ID" value="NZ_WLYK01000001.1"/>
</dbReference>
<feature type="chain" id="PRO_5039588603" description="SsuA/THI5-like domain-containing protein" evidence="4">
    <location>
        <begin position="25"/>
        <end position="360"/>
    </location>
</feature>
<keyword evidence="3 4" id="KW-0732">Signal</keyword>
<comment type="similarity">
    <text evidence="2">Belongs to the bacterial solute-binding protein SsuA/TauA family.</text>
</comment>
<dbReference type="SUPFAM" id="SSF53850">
    <property type="entry name" value="Periplasmic binding protein-like II"/>
    <property type="match status" value="1"/>
</dbReference>
<dbReference type="PANTHER" id="PTHR30024:SF47">
    <property type="entry name" value="TAURINE-BINDING PERIPLASMIC PROTEIN"/>
    <property type="match status" value="1"/>
</dbReference>
<evidence type="ECO:0000256" key="1">
    <source>
        <dbReference type="ARBA" id="ARBA00004418"/>
    </source>
</evidence>
<dbReference type="InterPro" id="IPR015168">
    <property type="entry name" value="SsuA/THI5"/>
</dbReference>
<feature type="domain" description="SsuA/THI5-like" evidence="5">
    <location>
        <begin position="63"/>
        <end position="273"/>
    </location>
</feature>
<organism evidence="6 7">
    <name type="scientific">Nakamurella alba</name>
    <dbReference type="NCBI Taxonomy" id="2665158"/>
    <lineage>
        <taxon>Bacteria</taxon>
        <taxon>Bacillati</taxon>
        <taxon>Actinomycetota</taxon>
        <taxon>Actinomycetes</taxon>
        <taxon>Nakamurellales</taxon>
        <taxon>Nakamurellaceae</taxon>
        <taxon>Nakamurella</taxon>
    </lineage>
</organism>
<evidence type="ECO:0000259" key="5">
    <source>
        <dbReference type="Pfam" id="PF09084"/>
    </source>
</evidence>
<evidence type="ECO:0000256" key="4">
    <source>
        <dbReference type="SAM" id="SignalP"/>
    </source>
</evidence>
<reference evidence="6 7" key="1">
    <citation type="submission" date="2019-11" db="EMBL/GenBank/DDBJ databases">
        <authorList>
            <person name="Jiang L.-Q."/>
        </authorList>
    </citation>
    <scope>NUCLEOTIDE SEQUENCE [LARGE SCALE GENOMIC DNA]</scope>
    <source>
        <strain evidence="6 7">YIM 132087</strain>
    </source>
</reference>